<dbReference type="EMBL" id="QSRJ01000006">
    <property type="protein sequence ID" value="RGL10143.1"/>
    <property type="molecule type" value="Genomic_DNA"/>
</dbReference>
<proteinExistence type="predicted"/>
<dbReference type="Proteomes" id="UP000260943">
    <property type="component" value="Unassembled WGS sequence"/>
</dbReference>
<dbReference type="AlphaFoldDB" id="A0A3E4QTG0"/>
<name>A0A3E4QTG0_9ACTN</name>
<reference evidence="1 2" key="1">
    <citation type="submission" date="2018-08" db="EMBL/GenBank/DDBJ databases">
        <title>A genome reference for cultivated species of the human gut microbiota.</title>
        <authorList>
            <person name="Zou Y."/>
            <person name="Xue W."/>
            <person name="Luo G."/>
        </authorList>
    </citation>
    <scope>NUCLEOTIDE SEQUENCE [LARGE SCALE GENOMIC DNA]</scope>
    <source>
        <strain evidence="1 2">TF08-14</strain>
    </source>
</reference>
<evidence type="ECO:0000313" key="1">
    <source>
        <dbReference type="EMBL" id="RGL10143.1"/>
    </source>
</evidence>
<sequence length="269" mass="28816">MDGVENTQEQFEHEAATRAEDRSAVDIAAAANAAIEIALLAVEFLPGGPVASKVAKGVRRFAPAAKVVAKKLPDVAPVMAQMAEKAQDKMPLAAAAGAEKVKGAVKGAADQIGERGRAAGDKVRDAFEERERERMLKAARKALLDGAGNKLSVEQFQQNWNLQVSSSGMIGDGYMAFAGCYAIATYASTVKKGDFSNFRDIYIGKSENMGEAIHDDLIGLGNVDVYADVKYKQHVYILLYPCPMDKIDELETSLIAALDADASYNKPRG</sequence>
<dbReference type="RefSeq" id="WP_117679640.1">
    <property type="nucleotide sequence ID" value="NZ_CALJOO010000018.1"/>
</dbReference>
<protein>
    <submittedName>
        <fullName evidence="1">Uncharacterized protein</fullName>
    </submittedName>
</protein>
<gene>
    <name evidence="1" type="ORF">DXC81_06045</name>
</gene>
<evidence type="ECO:0000313" key="2">
    <source>
        <dbReference type="Proteomes" id="UP000260943"/>
    </source>
</evidence>
<accession>A0A3E4QTG0</accession>
<comment type="caution">
    <text evidence="1">The sequence shown here is derived from an EMBL/GenBank/DDBJ whole genome shotgun (WGS) entry which is preliminary data.</text>
</comment>
<organism evidence="1 2">
    <name type="scientific">Collinsella tanakaei</name>
    <dbReference type="NCBI Taxonomy" id="626935"/>
    <lineage>
        <taxon>Bacteria</taxon>
        <taxon>Bacillati</taxon>
        <taxon>Actinomycetota</taxon>
        <taxon>Coriobacteriia</taxon>
        <taxon>Coriobacteriales</taxon>
        <taxon>Coriobacteriaceae</taxon>
        <taxon>Collinsella</taxon>
    </lineage>
</organism>